<dbReference type="CDD" id="cd00087">
    <property type="entry name" value="FReD"/>
    <property type="match status" value="1"/>
</dbReference>
<dbReference type="InterPro" id="IPR036056">
    <property type="entry name" value="Fibrinogen-like_C"/>
</dbReference>
<dbReference type="GO" id="GO:0005615">
    <property type="term" value="C:extracellular space"/>
    <property type="evidence" value="ECO:0007669"/>
    <property type="project" value="TreeGrafter"/>
</dbReference>
<evidence type="ECO:0000313" key="4">
    <source>
        <dbReference type="Proteomes" id="UP000596742"/>
    </source>
</evidence>
<proteinExistence type="predicted"/>
<accession>A0A8B6GR87</accession>
<feature type="domain" description="Fibrinogen C-terminal" evidence="2">
    <location>
        <begin position="127"/>
        <end position="343"/>
    </location>
</feature>
<evidence type="ECO:0000313" key="3">
    <source>
        <dbReference type="EMBL" id="VDI67886.1"/>
    </source>
</evidence>
<dbReference type="InterPro" id="IPR002181">
    <property type="entry name" value="Fibrinogen_a/b/g_C_dom"/>
</dbReference>
<feature type="signal peptide" evidence="1">
    <location>
        <begin position="1"/>
        <end position="19"/>
    </location>
</feature>
<dbReference type="InterPro" id="IPR050373">
    <property type="entry name" value="Fibrinogen_C-term_domain"/>
</dbReference>
<dbReference type="SUPFAM" id="SSF56496">
    <property type="entry name" value="Fibrinogen C-terminal domain-like"/>
    <property type="match status" value="1"/>
</dbReference>
<dbReference type="PANTHER" id="PTHR19143:SF458">
    <property type="entry name" value="FIBRINOGEN C-TERMINAL DOMAIN-CONTAINING PROTEIN-RELATED"/>
    <property type="match status" value="1"/>
</dbReference>
<dbReference type="NCBIfam" id="NF040941">
    <property type="entry name" value="GGGWT_bact"/>
    <property type="match status" value="1"/>
</dbReference>
<comment type="caution">
    <text evidence="3">The sequence shown here is derived from an EMBL/GenBank/DDBJ whole genome shotgun (WGS) entry which is preliminary data.</text>
</comment>
<evidence type="ECO:0000259" key="2">
    <source>
        <dbReference type="PROSITE" id="PS51406"/>
    </source>
</evidence>
<protein>
    <recommendedName>
        <fullName evidence="2">Fibrinogen C-terminal domain-containing protein</fullName>
    </recommendedName>
</protein>
<organism evidence="3 4">
    <name type="scientific">Mytilus galloprovincialis</name>
    <name type="common">Mediterranean mussel</name>
    <dbReference type="NCBI Taxonomy" id="29158"/>
    <lineage>
        <taxon>Eukaryota</taxon>
        <taxon>Metazoa</taxon>
        <taxon>Spiralia</taxon>
        <taxon>Lophotrochozoa</taxon>
        <taxon>Mollusca</taxon>
        <taxon>Bivalvia</taxon>
        <taxon>Autobranchia</taxon>
        <taxon>Pteriomorphia</taxon>
        <taxon>Mytilida</taxon>
        <taxon>Mytiloidea</taxon>
        <taxon>Mytilidae</taxon>
        <taxon>Mytilinae</taxon>
        <taxon>Mytilus</taxon>
    </lineage>
</organism>
<dbReference type="PANTHER" id="PTHR19143">
    <property type="entry name" value="FIBRINOGEN/TENASCIN/ANGIOPOEITIN"/>
    <property type="match status" value="1"/>
</dbReference>
<evidence type="ECO:0000256" key="1">
    <source>
        <dbReference type="SAM" id="SignalP"/>
    </source>
</evidence>
<dbReference type="AlphaFoldDB" id="A0A8B6GR87"/>
<keyword evidence="4" id="KW-1185">Reference proteome</keyword>
<dbReference type="PROSITE" id="PS51406">
    <property type="entry name" value="FIBRINOGEN_C_2"/>
    <property type="match status" value="1"/>
</dbReference>
<feature type="chain" id="PRO_5032881479" description="Fibrinogen C-terminal domain-containing protein" evidence="1">
    <location>
        <begin position="20"/>
        <end position="343"/>
    </location>
</feature>
<reference evidence="3" key="1">
    <citation type="submission" date="2018-11" db="EMBL/GenBank/DDBJ databases">
        <authorList>
            <person name="Alioto T."/>
            <person name="Alioto T."/>
        </authorList>
    </citation>
    <scope>NUCLEOTIDE SEQUENCE</scope>
</reference>
<gene>
    <name evidence="3" type="ORF">MGAL_10B055076</name>
</gene>
<keyword evidence="1" id="KW-0732">Signal</keyword>
<dbReference type="InterPro" id="IPR014716">
    <property type="entry name" value="Fibrinogen_a/b/g_C_1"/>
</dbReference>
<dbReference type="Gene3D" id="3.90.215.10">
    <property type="entry name" value="Gamma Fibrinogen, chain A, domain 1"/>
    <property type="match status" value="1"/>
</dbReference>
<dbReference type="Proteomes" id="UP000596742">
    <property type="component" value="Unassembled WGS sequence"/>
</dbReference>
<name>A0A8B6GR87_MYTGA</name>
<dbReference type="EMBL" id="UYJE01008849">
    <property type="protein sequence ID" value="VDI67886.1"/>
    <property type="molecule type" value="Genomic_DNA"/>
</dbReference>
<dbReference type="Pfam" id="PF00147">
    <property type="entry name" value="Fibrinogen_C"/>
    <property type="match status" value="1"/>
</dbReference>
<dbReference type="SMART" id="SM00186">
    <property type="entry name" value="FBG"/>
    <property type="match status" value="1"/>
</dbReference>
<dbReference type="OrthoDB" id="6052070at2759"/>
<sequence>MFQMLIYGYAVFWLTSVTTLETESDVEVRLLDNQNSPLMATFDMSKANVRIKQFVSDTIEGKMKDIKELWKRKKCMSDALEVKMKDIEASFNQKISNVERNLTAYFTDLLNGYAYQIPNDNDNENTKDTKLRPKGCEDVLQKRSNGIYTIYPVSNNNGFEVYCDFKTDNGNWTLFQKRINGTTDFFRGWEEYENGFGNLEAEFWLGNRKISDIMSTGKHELRIDLTDFDGITGFAKYSTFSVGNASTNYILTVRGYNGNIGNGLWYNSGMSFTTKDRDNDRDSTVNCANTRNGAWWYNRCTNVNLNGQYLQRSKYDINGITWYEWKTSFHSMKSSVMMFRKVY</sequence>